<gene>
    <name evidence="8" type="ORF">MAR_013988</name>
</gene>
<keyword evidence="4" id="KW-0378">Hydrolase</keyword>
<evidence type="ECO:0000256" key="2">
    <source>
        <dbReference type="ARBA" id="ARBA00010090"/>
    </source>
</evidence>
<keyword evidence="3" id="KW-0547">Nucleotide-binding</keyword>
<dbReference type="SUPFAM" id="SSF52540">
    <property type="entry name" value="P-loop containing nucleoside triphosphate hydrolases"/>
    <property type="match status" value="1"/>
</dbReference>
<dbReference type="InterPro" id="IPR008405">
    <property type="entry name" value="ApoL"/>
</dbReference>
<keyword evidence="5" id="KW-0342">GTP-binding</keyword>
<evidence type="ECO:0000256" key="6">
    <source>
        <dbReference type="SAM" id="Phobius"/>
    </source>
</evidence>
<dbReference type="Pfam" id="PF05461">
    <property type="entry name" value="ApoL"/>
    <property type="match status" value="1"/>
</dbReference>
<protein>
    <submittedName>
        <fullName evidence="8">IIGP1-like protein</fullName>
    </submittedName>
</protein>
<dbReference type="Proteomes" id="UP001164746">
    <property type="component" value="Chromosome 15"/>
</dbReference>
<evidence type="ECO:0000256" key="3">
    <source>
        <dbReference type="ARBA" id="ARBA00022741"/>
    </source>
</evidence>
<dbReference type="InterPro" id="IPR051515">
    <property type="entry name" value="IRG"/>
</dbReference>
<evidence type="ECO:0000256" key="4">
    <source>
        <dbReference type="ARBA" id="ARBA00022801"/>
    </source>
</evidence>
<dbReference type="InterPro" id="IPR007743">
    <property type="entry name" value="Immunity-related_GTPase-like"/>
</dbReference>
<accession>A0ABY7G4I1</accession>
<evidence type="ECO:0000313" key="9">
    <source>
        <dbReference type="Proteomes" id="UP001164746"/>
    </source>
</evidence>
<feature type="domain" description="IRG-type G" evidence="7">
    <location>
        <begin position="259"/>
        <end position="439"/>
    </location>
</feature>
<feature type="transmembrane region" description="Helical" evidence="6">
    <location>
        <begin position="330"/>
        <end position="348"/>
    </location>
</feature>
<dbReference type="Gene3D" id="3.40.50.300">
    <property type="entry name" value="P-loop containing nucleotide triphosphate hydrolases"/>
    <property type="match status" value="1"/>
</dbReference>
<keyword evidence="6" id="KW-0472">Membrane</keyword>
<dbReference type="EMBL" id="CP111026">
    <property type="protein sequence ID" value="WAR28284.1"/>
    <property type="molecule type" value="Genomic_DNA"/>
</dbReference>
<feature type="transmembrane region" description="Helical" evidence="6">
    <location>
        <begin position="523"/>
        <end position="546"/>
    </location>
</feature>
<evidence type="ECO:0000259" key="7">
    <source>
        <dbReference type="PROSITE" id="PS51716"/>
    </source>
</evidence>
<feature type="transmembrane region" description="Helical" evidence="6">
    <location>
        <begin position="495"/>
        <end position="517"/>
    </location>
</feature>
<dbReference type="PANTHER" id="PTHR32341">
    <property type="entry name" value="INTERFERON-INDUCIBLE GTPASE"/>
    <property type="match status" value="1"/>
</dbReference>
<keyword evidence="6" id="KW-1133">Transmembrane helix</keyword>
<comment type="similarity">
    <text evidence="1">Belongs to the TRAFAC class dynamin-like GTPase superfamily. IRG family.</text>
</comment>
<dbReference type="Pfam" id="PF05049">
    <property type="entry name" value="IIGP"/>
    <property type="match status" value="1"/>
</dbReference>
<proteinExistence type="inferred from homology"/>
<evidence type="ECO:0000256" key="5">
    <source>
        <dbReference type="ARBA" id="ARBA00023134"/>
    </source>
</evidence>
<comment type="similarity">
    <text evidence="2">Belongs to the apolipoprotein L family.</text>
</comment>
<evidence type="ECO:0000313" key="8">
    <source>
        <dbReference type="EMBL" id="WAR28284.1"/>
    </source>
</evidence>
<dbReference type="PROSITE" id="PS51716">
    <property type="entry name" value="G_IRG"/>
    <property type="match status" value="1"/>
</dbReference>
<dbReference type="InterPro" id="IPR030385">
    <property type="entry name" value="G_IRG_dom"/>
</dbReference>
<keyword evidence="6" id="KW-0812">Transmembrane</keyword>
<name>A0ABY7G4I1_MYAAR</name>
<dbReference type="PANTHER" id="PTHR32341:SF10">
    <property type="entry name" value="INTERFERON-INDUCIBLE GTPASE 5"/>
    <property type="match status" value="1"/>
</dbReference>
<keyword evidence="9" id="KW-1185">Reference proteome</keyword>
<dbReference type="InterPro" id="IPR027417">
    <property type="entry name" value="P-loop_NTPase"/>
</dbReference>
<reference evidence="8" key="1">
    <citation type="submission" date="2022-11" db="EMBL/GenBank/DDBJ databases">
        <title>Centuries of genome instability and evolution in soft-shell clam transmissible cancer (bioRxiv).</title>
        <authorList>
            <person name="Hart S.F.M."/>
            <person name="Yonemitsu M.A."/>
            <person name="Giersch R.M."/>
            <person name="Beal B.F."/>
            <person name="Arriagada G."/>
            <person name="Davis B.W."/>
            <person name="Ostrander E.A."/>
            <person name="Goff S.P."/>
            <person name="Metzger M.J."/>
        </authorList>
    </citation>
    <scope>NUCLEOTIDE SEQUENCE</scope>
    <source>
        <strain evidence="8">MELC-2E11</strain>
        <tissue evidence="8">Siphon/mantle</tissue>
    </source>
</reference>
<sequence length="715" mass="79240">MKEVNSLFLFALDLNHELLKFGNNDIAAHPSCPTLMCKHCRVALVYNCKNQKCALNGPFISGNILPGHKWPEFACTGCKRPSEVLSLIPNCQQGCFSEEAKIDRDQFERLQEEHTRLFYEIKPVLSYVSFMCKEFRYDRVISALDMGNIENICKTVFSFWFCKGVTFEACVGFFGFAKELILHMHKLKHPLETDAMDVLSTFMKTNVAQYMADQNEWKKTLEDFFKTQKLSIENEMTCRLRGVDSELGSCLALKCISAKAFNIAVVGETGSGKSSLINALRGIRPGEEGAAGVGVTETTLVRSQYAIPYNENMFLTDLPGIGSVKMTEEMYLSIVEFAFYDFFILVSSRRITGRDIWFAQQIRNYGKAFFFVKTKIDIDIDNEIFDHGKSATETTYLLRKECEMEMKNIGMHDSEIFLVSSRKTNKADFGKLKAQLESGASIAIMSRVTKRNALMQTKRQTKMKCQEQYIKVANSLQVVAMSLDNESRNMKQLKVGTASVSLVCGITSSACILAAPATLGASLIPGIVLGVIAAASAFTTAGSSIFEHFRQKKKAKEMKDLIEREIETPCLDSDDALVEYNGSSELGAAETKEDKGGVGEVAGSTIEAIKGGLGVVTGSTIGITLRGIESGAVTTLSSMAKIVRLGGGIVGLVGVPFDVYTIVTQSMDLHKGNYSAVAKELRKKKKEIERKLFRSAYKRRCPNPERCAYICASMY</sequence>
<organism evidence="8 9">
    <name type="scientific">Mya arenaria</name>
    <name type="common">Soft-shell clam</name>
    <dbReference type="NCBI Taxonomy" id="6604"/>
    <lineage>
        <taxon>Eukaryota</taxon>
        <taxon>Metazoa</taxon>
        <taxon>Spiralia</taxon>
        <taxon>Lophotrochozoa</taxon>
        <taxon>Mollusca</taxon>
        <taxon>Bivalvia</taxon>
        <taxon>Autobranchia</taxon>
        <taxon>Heteroconchia</taxon>
        <taxon>Euheterodonta</taxon>
        <taxon>Imparidentia</taxon>
        <taxon>Neoheterodontei</taxon>
        <taxon>Myida</taxon>
        <taxon>Myoidea</taxon>
        <taxon>Myidae</taxon>
        <taxon>Mya</taxon>
    </lineage>
</organism>
<evidence type="ECO:0000256" key="1">
    <source>
        <dbReference type="ARBA" id="ARBA00005429"/>
    </source>
</evidence>